<keyword evidence="1 3" id="KW-0378">Hydrolase</keyword>
<protein>
    <submittedName>
        <fullName evidence="3">Rhamnogalacturonyl hydrolase YesR</fullName>
    </submittedName>
</protein>
<evidence type="ECO:0000313" key="3">
    <source>
        <dbReference type="EMBL" id="SIO03684.1"/>
    </source>
</evidence>
<sequence>MKYLLIVACAFSVAKEMAATLMDSWKAPAKWTYEQGVVMRGMEGLWERTKDTAYLSYIKKSIDPFIEEDGTIRTYKQQDFNIDNIMPGRILLFLYRQTKEEKYKKAATTLRNQLKEHPRTKAGGFWHKKVYPWQMWLDGLYMGQPFYLDYALTFKEDTTLNDIVRQFVEMEQVSRDKKTGLLYHGYDESRQQQWADKTTGRSPHVWARAMGWYGMALVDVLELFPAKDPRRPILSGILKRLAIAVEKYQDPATGLWWDIVDLPGKGKNYYEASASCMFTYTLAKGVRLGILPAKYKAVARRAYAGILKEFIKKDEQGRTHLHGTVSVSGLGGNPYRDGSFEYYMSEKVVVDDPKGVGAFLQAANEMEMP</sequence>
<name>A0A1N6G868_9BACT</name>
<gene>
    <name evidence="3" type="ORF">SAMN04488055_2631</name>
</gene>
<dbReference type="InterPro" id="IPR012341">
    <property type="entry name" value="6hp_glycosidase-like_sf"/>
</dbReference>
<accession>A0A1N6G868</accession>
<keyword evidence="4" id="KW-1185">Reference proteome</keyword>
<dbReference type="SUPFAM" id="SSF48208">
    <property type="entry name" value="Six-hairpin glycosidases"/>
    <property type="match status" value="1"/>
</dbReference>
<dbReference type="GO" id="GO:0005975">
    <property type="term" value="P:carbohydrate metabolic process"/>
    <property type="evidence" value="ECO:0007669"/>
    <property type="project" value="InterPro"/>
</dbReference>
<dbReference type="OrthoDB" id="6381507at2"/>
<dbReference type="PANTHER" id="PTHR33886">
    <property type="entry name" value="UNSATURATED RHAMNOGALACTURONAN HYDROLASE (EUROFUNG)"/>
    <property type="match status" value="1"/>
</dbReference>
<dbReference type="InterPro" id="IPR052043">
    <property type="entry name" value="PolySaccharide_Degr_Enz"/>
</dbReference>
<reference evidence="3 4" key="1">
    <citation type="submission" date="2016-11" db="EMBL/GenBank/DDBJ databases">
        <authorList>
            <person name="Jaros S."/>
            <person name="Januszkiewicz K."/>
            <person name="Wedrychowicz H."/>
        </authorList>
    </citation>
    <scope>NUCLEOTIDE SEQUENCE [LARGE SCALE GENOMIC DNA]</scope>
    <source>
        <strain evidence="3 4">DSM 24787</strain>
    </source>
</reference>
<dbReference type="AlphaFoldDB" id="A0A1N6G868"/>
<dbReference type="STRING" id="536979.SAMN04488055_2631"/>
<evidence type="ECO:0000313" key="4">
    <source>
        <dbReference type="Proteomes" id="UP000185003"/>
    </source>
</evidence>
<evidence type="ECO:0000256" key="1">
    <source>
        <dbReference type="ARBA" id="ARBA00022801"/>
    </source>
</evidence>
<dbReference type="Pfam" id="PF07470">
    <property type="entry name" value="Glyco_hydro_88"/>
    <property type="match status" value="1"/>
</dbReference>
<dbReference type="GO" id="GO:0016787">
    <property type="term" value="F:hydrolase activity"/>
    <property type="evidence" value="ECO:0007669"/>
    <property type="project" value="UniProtKB-KW"/>
</dbReference>
<organism evidence="3 4">
    <name type="scientific">Chitinophaga niabensis</name>
    <dbReference type="NCBI Taxonomy" id="536979"/>
    <lineage>
        <taxon>Bacteria</taxon>
        <taxon>Pseudomonadati</taxon>
        <taxon>Bacteroidota</taxon>
        <taxon>Chitinophagia</taxon>
        <taxon>Chitinophagales</taxon>
        <taxon>Chitinophagaceae</taxon>
        <taxon>Chitinophaga</taxon>
    </lineage>
</organism>
<keyword evidence="2" id="KW-0732">Signal</keyword>
<dbReference type="EMBL" id="FSRA01000001">
    <property type="protein sequence ID" value="SIO03684.1"/>
    <property type="molecule type" value="Genomic_DNA"/>
</dbReference>
<dbReference type="RefSeq" id="WP_074239674.1">
    <property type="nucleotide sequence ID" value="NZ_FSRA01000001.1"/>
</dbReference>
<feature type="signal peptide" evidence="2">
    <location>
        <begin position="1"/>
        <end position="18"/>
    </location>
</feature>
<dbReference type="PANTHER" id="PTHR33886:SF8">
    <property type="entry name" value="UNSATURATED RHAMNOGALACTURONAN HYDROLASE (EUROFUNG)"/>
    <property type="match status" value="1"/>
</dbReference>
<evidence type="ECO:0000256" key="2">
    <source>
        <dbReference type="SAM" id="SignalP"/>
    </source>
</evidence>
<dbReference type="InterPro" id="IPR008928">
    <property type="entry name" value="6-hairpin_glycosidase_sf"/>
</dbReference>
<dbReference type="InterPro" id="IPR010905">
    <property type="entry name" value="Glyco_hydro_88"/>
</dbReference>
<dbReference type="Gene3D" id="1.50.10.10">
    <property type="match status" value="1"/>
</dbReference>
<proteinExistence type="predicted"/>
<feature type="chain" id="PRO_5013201364" evidence="2">
    <location>
        <begin position="19"/>
        <end position="369"/>
    </location>
</feature>
<dbReference type="Proteomes" id="UP000185003">
    <property type="component" value="Unassembled WGS sequence"/>
</dbReference>